<sequence>MRNENVEQIWYALWLIKAIVAIVSLCFFGIAALICKGILRCIPWDHIKRRSVKHTMVHSLGTLQPPRNFDASESKTADLRGGERKRSNG</sequence>
<evidence type="ECO:0000313" key="4">
    <source>
        <dbReference type="Proteomes" id="UP000269669"/>
    </source>
</evidence>
<comment type="caution">
    <text evidence="3">The sequence shown here is derived from an EMBL/GenBank/DDBJ whole genome shotgun (WGS) entry which is preliminary data.</text>
</comment>
<keyword evidence="4" id="KW-1185">Reference proteome</keyword>
<gene>
    <name evidence="3" type="ORF">EDE15_3958</name>
</gene>
<keyword evidence="2" id="KW-0812">Transmembrane</keyword>
<evidence type="ECO:0000256" key="1">
    <source>
        <dbReference type="SAM" id="MobiDB-lite"/>
    </source>
</evidence>
<reference evidence="3 4" key="1">
    <citation type="submission" date="2018-12" db="EMBL/GenBank/DDBJ databases">
        <title>Sequencing of bacterial isolates from soil warming experiment in Harvard Forest, Massachusetts, USA.</title>
        <authorList>
            <person name="Deangelis K."/>
        </authorList>
    </citation>
    <scope>NUCLEOTIDE SEQUENCE [LARGE SCALE GENOMIC DNA]</scope>
    <source>
        <strain evidence="3 4">EB153</strain>
    </source>
</reference>
<feature type="region of interest" description="Disordered" evidence="1">
    <location>
        <begin position="62"/>
        <end position="89"/>
    </location>
</feature>
<accession>A0A3R9R5D3</accession>
<dbReference type="Proteomes" id="UP000269669">
    <property type="component" value="Unassembled WGS sequence"/>
</dbReference>
<keyword evidence="2" id="KW-0472">Membrane</keyword>
<evidence type="ECO:0000313" key="3">
    <source>
        <dbReference type="EMBL" id="RSL18389.1"/>
    </source>
</evidence>
<feature type="transmembrane region" description="Helical" evidence="2">
    <location>
        <begin position="12"/>
        <end position="39"/>
    </location>
</feature>
<feature type="compositionally biased region" description="Basic and acidic residues" evidence="1">
    <location>
        <begin position="70"/>
        <end position="89"/>
    </location>
</feature>
<organism evidence="3 4">
    <name type="scientific">Edaphobacter aggregans</name>
    <dbReference type="NCBI Taxonomy" id="570835"/>
    <lineage>
        <taxon>Bacteria</taxon>
        <taxon>Pseudomonadati</taxon>
        <taxon>Acidobacteriota</taxon>
        <taxon>Terriglobia</taxon>
        <taxon>Terriglobales</taxon>
        <taxon>Acidobacteriaceae</taxon>
        <taxon>Edaphobacter</taxon>
    </lineage>
</organism>
<evidence type="ECO:0000256" key="2">
    <source>
        <dbReference type="SAM" id="Phobius"/>
    </source>
</evidence>
<dbReference type="EMBL" id="RSDW01000001">
    <property type="protein sequence ID" value="RSL18389.1"/>
    <property type="molecule type" value="Genomic_DNA"/>
</dbReference>
<proteinExistence type="predicted"/>
<dbReference type="AlphaFoldDB" id="A0A3R9R5D3"/>
<keyword evidence="2" id="KW-1133">Transmembrane helix</keyword>
<protein>
    <submittedName>
        <fullName evidence="3">Uncharacterized protein</fullName>
    </submittedName>
</protein>
<name>A0A3R9R5D3_9BACT</name>